<dbReference type="EMBL" id="BMQV01000042">
    <property type="protein sequence ID" value="GGP64532.1"/>
    <property type="molecule type" value="Genomic_DNA"/>
</dbReference>
<reference evidence="2" key="1">
    <citation type="journal article" date="2019" name="Int. J. Syst. Evol. Microbiol.">
        <title>The Global Catalogue of Microorganisms (GCM) 10K type strain sequencing project: providing services to taxonomists for standard genome sequencing and annotation.</title>
        <authorList>
            <consortium name="The Broad Institute Genomics Platform"/>
            <consortium name="The Broad Institute Genome Sequencing Center for Infectious Disease"/>
            <person name="Wu L."/>
            <person name="Ma J."/>
        </authorList>
    </citation>
    <scope>NUCLEOTIDE SEQUENCE [LARGE SCALE GENOMIC DNA]</scope>
    <source>
        <strain evidence="2">JCM 32304</strain>
    </source>
</reference>
<keyword evidence="2" id="KW-1185">Reference proteome</keyword>
<evidence type="ECO:0000313" key="2">
    <source>
        <dbReference type="Proteomes" id="UP000654367"/>
    </source>
</evidence>
<accession>A0ABQ2QA62</accession>
<evidence type="ECO:0000313" key="1">
    <source>
        <dbReference type="EMBL" id="GGP64532.1"/>
    </source>
</evidence>
<proteinExistence type="predicted"/>
<protein>
    <submittedName>
        <fullName evidence="1">Uncharacterized protein</fullName>
    </submittedName>
</protein>
<organism evidence="1 2">
    <name type="scientific">Shewanella saliphila</name>
    <dbReference type="NCBI Taxonomy" id="2282698"/>
    <lineage>
        <taxon>Bacteria</taxon>
        <taxon>Pseudomonadati</taxon>
        <taxon>Pseudomonadota</taxon>
        <taxon>Gammaproteobacteria</taxon>
        <taxon>Alteromonadales</taxon>
        <taxon>Shewanellaceae</taxon>
        <taxon>Shewanella</taxon>
    </lineage>
</organism>
<name>A0ABQ2QA62_9GAMM</name>
<dbReference type="Proteomes" id="UP000654367">
    <property type="component" value="Unassembled WGS sequence"/>
</dbReference>
<sequence length="40" mass="4282">MTAGLITSIGSLAYEVEIENMDAIINAIEVNFVIANSLIK</sequence>
<gene>
    <name evidence="1" type="ORF">GCM10009409_32500</name>
</gene>
<comment type="caution">
    <text evidence="1">The sequence shown here is derived from an EMBL/GenBank/DDBJ whole genome shotgun (WGS) entry which is preliminary data.</text>
</comment>